<dbReference type="Pfam" id="PF04365">
    <property type="entry name" value="BrnT_toxin"/>
    <property type="match status" value="1"/>
</dbReference>
<dbReference type="InterPro" id="IPR038573">
    <property type="entry name" value="BrnT_sf"/>
</dbReference>
<accession>A0ABR6KV49</accession>
<dbReference type="RefSeq" id="WP_210307717.1">
    <property type="nucleotide sequence ID" value="NZ_BAAAVZ010000008.1"/>
</dbReference>
<name>A0ABR6KV49_9HYPH</name>
<sequence>MAAQANAQGKDCEVHIRNRHDISVYTEILALRNVFVYTLIVWRGGHIKLEWDQAKAETNEAKHGVSFERARAFEFDTALIVEDDRADYGETRLVAIGLIGSRVHVIVYTERGDTCRVISLRKANRREIDIYVQSF</sequence>
<reference evidence="1 2" key="1">
    <citation type="submission" date="2020-08" db="EMBL/GenBank/DDBJ databases">
        <title>Genomic Encyclopedia of Type Strains, Phase IV (KMG-IV): sequencing the most valuable type-strain genomes for metagenomic binning, comparative biology and taxonomic classification.</title>
        <authorList>
            <person name="Goeker M."/>
        </authorList>
    </citation>
    <scope>NUCLEOTIDE SEQUENCE [LARGE SCALE GENOMIC DNA]</scope>
    <source>
        <strain evidence="1 2">DSM 7050</strain>
    </source>
</reference>
<organism evidence="1 2">
    <name type="scientific">Aminobacter niigataensis</name>
    <dbReference type="NCBI Taxonomy" id="83265"/>
    <lineage>
        <taxon>Bacteria</taxon>
        <taxon>Pseudomonadati</taxon>
        <taxon>Pseudomonadota</taxon>
        <taxon>Alphaproteobacteria</taxon>
        <taxon>Hyphomicrobiales</taxon>
        <taxon>Phyllobacteriaceae</taxon>
        <taxon>Aminobacter</taxon>
    </lineage>
</organism>
<dbReference type="Proteomes" id="UP000539538">
    <property type="component" value="Unassembled WGS sequence"/>
</dbReference>
<evidence type="ECO:0000313" key="1">
    <source>
        <dbReference type="EMBL" id="MBB4648397.1"/>
    </source>
</evidence>
<evidence type="ECO:0000313" key="2">
    <source>
        <dbReference type="Proteomes" id="UP000539538"/>
    </source>
</evidence>
<dbReference type="Gene3D" id="3.10.450.530">
    <property type="entry name" value="Ribonuclease toxin, BrnT, of type II toxin-antitoxin system"/>
    <property type="match status" value="1"/>
</dbReference>
<dbReference type="EMBL" id="JACHOT010000001">
    <property type="protein sequence ID" value="MBB4648397.1"/>
    <property type="molecule type" value="Genomic_DNA"/>
</dbReference>
<dbReference type="InterPro" id="IPR007460">
    <property type="entry name" value="BrnT_toxin"/>
</dbReference>
<protein>
    <submittedName>
        <fullName evidence="1">Uncharacterized DUF497 family protein</fullName>
    </submittedName>
</protein>
<comment type="caution">
    <text evidence="1">The sequence shown here is derived from an EMBL/GenBank/DDBJ whole genome shotgun (WGS) entry which is preliminary data.</text>
</comment>
<keyword evidence="2" id="KW-1185">Reference proteome</keyword>
<gene>
    <name evidence="1" type="ORF">GGQ99_000119</name>
</gene>
<proteinExistence type="predicted"/>